<evidence type="ECO:0000313" key="2">
    <source>
        <dbReference type="Proteomes" id="UP000789570"/>
    </source>
</evidence>
<name>A0A9N9J684_9GLOM</name>
<dbReference type="Proteomes" id="UP000789570">
    <property type="component" value="Unassembled WGS sequence"/>
</dbReference>
<evidence type="ECO:0000313" key="1">
    <source>
        <dbReference type="EMBL" id="CAG8766957.1"/>
    </source>
</evidence>
<gene>
    <name evidence="1" type="ORF">FCALED_LOCUS17284</name>
</gene>
<keyword evidence="2" id="KW-1185">Reference proteome</keyword>
<sequence>MSLDLHDVLDLTLPPLIEFENESNSVFGQCLDCGKERISDGWCKGCEANAFKENFGNWSSENTNIDDFIRSTQLNATGSVDYLEYIDFEQFDLVENTNKGGAFSTIYSAVWME</sequence>
<accession>A0A9N9J684</accession>
<organism evidence="1 2">
    <name type="scientific">Funneliformis caledonium</name>
    <dbReference type="NCBI Taxonomy" id="1117310"/>
    <lineage>
        <taxon>Eukaryota</taxon>
        <taxon>Fungi</taxon>
        <taxon>Fungi incertae sedis</taxon>
        <taxon>Mucoromycota</taxon>
        <taxon>Glomeromycotina</taxon>
        <taxon>Glomeromycetes</taxon>
        <taxon>Glomerales</taxon>
        <taxon>Glomeraceae</taxon>
        <taxon>Funneliformis</taxon>
    </lineage>
</organism>
<dbReference type="OrthoDB" id="2362960at2759"/>
<protein>
    <submittedName>
        <fullName evidence="1">16316_t:CDS:1</fullName>
    </submittedName>
</protein>
<feature type="non-terminal residue" evidence="1">
    <location>
        <position position="113"/>
    </location>
</feature>
<dbReference type="AlphaFoldDB" id="A0A9N9J684"/>
<dbReference type="EMBL" id="CAJVPQ010025558">
    <property type="protein sequence ID" value="CAG8766957.1"/>
    <property type="molecule type" value="Genomic_DNA"/>
</dbReference>
<reference evidence="1" key="1">
    <citation type="submission" date="2021-06" db="EMBL/GenBank/DDBJ databases">
        <authorList>
            <person name="Kallberg Y."/>
            <person name="Tangrot J."/>
            <person name="Rosling A."/>
        </authorList>
    </citation>
    <scope>NUCLEOTIDE SEQUENCE</scope>
    <source>
        <strain evidence="1">UK204</strain>
    </source>
</reference>
<comment type="caution">
    <text evidence="1">The sequence shown here is derived from an EMBL/GenBank/DDBJ whole genome shotgun (WGS) entry which is preliminary data.</text>
</comment>
<proteinExistence type="predicted"/>